<reference evidence="2 3" key="1">
    <citation type="journal article" date="2017" name="Genome Announc.">
        <title>Genome sequence of the saprophytic ascomycete Epicoccum nigrum ICMP 19927 strain isolated from New Zealand.</title>
        <authorList>
            <person name="Fokin M."/>
            <person name="Fleetwood D."/>
            <person name="Weir B.S."/>
            <person name="Villas-Boas S.G."/>
        </authorList>
    </citation>
    <scope>NUCLEOTIDE SEQUENCE [LARGE SCALE GENOMIC DNA]</scope>
    <source>
        <strain evidence="2 3">ICMP 19927</strain>
    </source>
</reference>
<evidence type="ECO:0000313" key="2">
    <source>
        <dbReference type="EMBL" id="OSS53871.1"/>
    </source>
</evidence>
<dbReference type="AlphaFoldDB" id="A0A1Y2MD21"/>
<organism evidence="2 3">
    <name type="scientific">Epicoccum nigrum</name>
    <name type="common">Soil fungus</name>
    <name type="synonym">Epicoccum purpurascens</name>
    <dbReference type="NCBI Taxonomy" id="105696"/>
    <lineage>
        <taxon>Eukaryota</taxon>
        <taxon>Fungi</taxon>
        <taxon>Dikarya</taxon>
        <taxon>Ascomycota</taxon>
        <taxon>Pezizomycotina</taxon>
        <taxon>Dothideomycetes</taxon>
        <taxon>Pleosporomycetidae</taxon>
        <taxon>Pleosporales</taxon>
        <taxon>Pleosporineae</taxon>
        <taxon>Didymellaceae</taxon>
        <taxon>Epicoccum</taxon>
    </lineage>
</organism>
<dbReference type="EMBL" id="KZ107838">
    <property type="protein sequence ID" value="OSS53871.1"/>
    <property type="molecule type" value="Genomic_DNA"/>
</dbReference>
<dbReference type="Proteomes" id="UP000193240">
    <property type="component" value="Unassembled WGS sequence"/>
</dbReference>
<feature type="region of interest" description="Disordered" evidence="1">
    <location>
        <begin position="62"/>
        <end position="90"/>
    </location>
</feature>
<feature type="region of interest" description="Disordered" evidence="1">
    <location>
        <begin position="20"/>
        <end position="43"/>
    </location>
</feature>
<keyword evidence="3" id="KW-1185">Reference proteome</keyword>
<proteinExistence type="predicted"/>
<dbReference type="InParanoid" id="A0A1Y2MD21"/>
<sequence>MQSCCLQSVTPLQNFAHSDANRLGKMHSRSPSRPDLDPENPDSQSLAVLQRLLEPLHRTLPHRALRGPLKDVMKETTASGQPPTARAKNRSLISLAPARLAYSTLLF</sequence>
<evidence type="ECO:0000256" key="1">
    <source>
        <dbReference type="SAM" id="MobiDB-lite"/>
    </source>
</evidence>
<accession>A0A1Y2MD21</accession>
<evidence type="ECO:0000313" key="3">
    <source>
        <dbReference type="Proteomes" id="UP000193240"/>
    </source>
</evidence>
<protein>
    <submittedName>
        <fullName evidence="2">Uncharacterized protein</fullName>
    </submittedName>
</protein>
<gene>
    <name evidence="2" type="ORF">B5807_00769</name>
</gene>
<name>A0A1Y2MD21_EPING</name>